<proteinExistence type="predicted"/>
<name>A0ABV7H7K2_9BURK</name>
<protein>
    <recommendedName>
        <fullName evidence="4">Glycine zipper family protein</fullName>
    </recommendedName>
</protein>
<keyword evidence="1" id="KW-0472">Membrane</keyword>
<gene>
    <name evidence="2" type="ORF">ACFOEN_13120</name>
</gene>
<dbReference type="Proteomes" id="UP001595556">
    <property type="component" value="Unassembled WGS sequence"/>
</dbReference>
<organism evidence="2 3">
    <name type="scientific">Piscinibacterium candidicorallinum</name>
    <dbReference type="NCBI Taxonomy" id="1793872"/>
    <lineage>
        <taxon>Bacteria</taxon>
        <taxon>Pseudomonadati</taxon>
        <taxon>Pseudomonadota</taxon>
        <taxon>Betaproteobacteria</taxon>
        <taxon>Burkholderiales</taxon>
        <taxon>Piscinibacterium</taxon>
    </lineage>
</organism>
<dbReference type="EMBL" id="JBHRTI010000007">
    <property type="protein sequence ID" value="MFC3148566.1"/>
    <property type="molecule type" value="Genomic_DNA"/>
</dbReference>
<evidence type="ECO:0000313" key="3">
    <source>
        <dbReference type="Proteomes" id="UP001595556"/>
    </source>
</evidence>
<dbReference type="RefSeq" id="WP_377304645.1">
    <property type="nucleotide sequence ID" value="NZ_CP180191.1"/>
</dbReference>
<comment type="caution">
    <text evidence="2">The sequence shown here is derived from an EMBL/GenBank/DDBJ whole genome shotgun (WGS) entry which is preliminary data.</text>
</comment>
<feature type="transmembrane region" description="Helical" evidence="1">
    <location>
        <begin position="285"/>
        <end position="304"/>
    </location>
</feature>
<sequence length="362" mass="38781">MPRIEVARPDPHDALFAVDPAMPRDPALRQIADDVLAQVKYAIAQAAADDTPGNEPLDIAARALVASRPQREREAARVQARSLLAAPDAARMRHFGRFANLQAATYRSQGFAAAPKLSVNGDAVKAALTRVATQLHPISGSPNPDVVAGAAYKTMKLFIKRVRCIDETNGEWGSDEIALGGTKTNPKGETTLVNQFLVHDDFDKGEVKNYGFNKVFCTWSLQTAADGFPYVYSAVIAMAEKDDGGFHDILKKLWDLVDDKVKEAVAGAVGAAAGAALGSAFGGPIGAVVGALFGLLIGWLISLFDNPDDLIGTRVTMMTLGAATKSYYDWAKLTSPEGWTHTLTFKGDGGHYKVDVAYRVFT</sequence>
<reference evidence="3" key="1">
    <citation type="journal article" date="2019" name="Int. J. Syst. Evol. Microbiol.">
        <title>The Global Catalogue of Microorganisms (GCM) 10K type strain sequencing project: providing services to taxonomists for standard genome sequencing and annotation.</title>
        <authorList>
            <consortium name="The Broad Institute Genomics Platform"/>
            <consortium name="The Broad Institute Genome Sequencing Center for Infectious Disease"/>
            <person name="Wu L."/>
            <person name="Ma J."/>
        </authorList>
    </citation>
    <scope>NUCLEOTIDE SEQUENCE [LARGE SCALE GENOMIC DNA]</scope>
    <source>
        <strain evidence="3">KCTC 52168</strain>
    </source>
</reference>
<evidence type="ECO:0000313" key="2">
    <source>
        <dbReference type="EMBL" id="MFC3148566.1"/>
    </source>
</evidence>
<keyword evidence="1" id="KW-1133">Transmembrane helix</keyword>
<keyword evidence="3" id="KW-1185">Reference proteome</keyword>
<evidence type="ECO:0000256" key="1">
    <source>
        <dbReference type="SAM" id="Phobius"/>
    </source>
</evidence>
<evidence type="ECO:0008006" key="4">
    <source>
        <dbReference type="Google" id="ProtNLM"/>
    </source>
</evidence>
<accession>A0ABV7H7K2</accession>
<keyword evidence="1" id="KW-0812">Transmembrane</keyword>